<gene>
    <name evidence="1" type="ORF">JKP88DRAFT_247989</name>
</gene>
<accession>A0A836CAW0</accession>
<protein>
    <submittedName>
        <fullName evidence="1">Uncharacterized protein</fullName>
    </submittedName>
</protein>
<evidence type="ECO:0000313" key="2">
    <source>
        <dbReference type="Proteomes" id="UP000664859"/>
    </source>
</evidence>
<name>A0A836CAW0_9STRA</name>
<reference evidence="1" key="1">
    <citation type="submission" date="2021-02" db="EMBL/GenBank/DDBJ databases">
        <title>First Annotated Genome of the Yellow-green Alga Tribonema minus.</title>
        <authorList>
            <person name="Mahan K.M."/>
        </authorList>
    </citation>
    <scope>NUCLEOTIDE SEQUENCE</scope>
    <source>
        <strain evidence="1">UTEX B ZZ1240</strain>
    </source>
</reference>
<sequence length="532" mass="57211">MQLSDTQAYPYPDLPLLQTWRWTPRKLKRIALHRGNVMSMAAAESLCSIDKQFISTSSSELGGGSEPCRHALCCLPPQLHQMMAVAVSVTNSNCRAVRAGLVVGSLEAGGDSFAVVQRPNAEWDVLPRGTIFDFTLNGRPISRDVSVVSSQGDVDRVWRQSGGKRVRALALTEDDAALMALCQRATSFSCSLGPAMRQVLLPLLSRLPPGAAGERPVLYACENDHAGAKAMGARLAKQLDVCCCMVDRICTDRTIGNGVVDVSAEEGFAGSLVLLETPAEGARVPFGGPTVLVPHCAQEAKYFYDRKFLSPHQHVHAHDLNVSVVQAFMTLRQHGTGNHKLETYGSADAALRAQMWAWASVRCLMLLQEYGLETVKVIHGVMHEVVSCKLALVDAHLALDALLTFAWQTLGRFSGVDDTTGRVLGGGVGNRWAGRLWPVLHFLRWRGGLAGLNNATSAGARLMRRAGVPAALAAQCCEDLVKDGLQFCAAEMKEAVASLVAFYKNTQASETQAPALVADSESLQPAAEAIVV</sequence>
<dbReference type="EMBL" id="JAFCMP010000513">
    <property type="protein sequence ID" value="KAG5178722.1"/>
    <property type="molecule type" value="Genomic_DNA"/>
</dbReference>
<organism evidence="1 2">
    <name type="scientific">Tribonema minus</name>
    <dbReference type="NCBI Taxonomy" id="303371"/>
    <lineage>
        <taxon>Eukaryota</taxon>
        <taxon>Sar</taxon>
        <taxon>Stramenopiles</taxon>
        <taxon>Ochrophyta</taxon>
        <taxon>PX clade</taxon>
        <taxon>Xanthophyceae</taxon>
        <taxon>Tribonematales</taxon>
        <taxon>Tribonemataceae</taxon>
        <taxon>Tribonema</taxon>
    </lineage>
</organism>
<keyword evidence="2" id="KW-1185">Reference proteome</keyword>
<dbReference type="Proteomes" id="UP000664859">
    <property type="component" value="Unassembled WGS sequence"/>
</dbReference>
<dbReference type="OrthoDB" id="188715at2759"/>
<dbReference type="AlphaFoldDB" id="A0A836CAW0"/>
<evidence type="ECO:0000313" key="1">
    <source>
        <dbReference type="EMBL" id="KAG5178722.1"/>
    </source>
</evidence>
<proteinExistence type="predicted"/>
<comment type="caution">
    <text evidence="1">The sequence shown here is derived from an EMBL/GenBank/DDBJ whole genome shotgun (WGS) entry which is preliminary data.</text>
</comment>